<dbReference type="InterPro" id="IPR050357">
    <property type="entry name" value="Arrestin_domain-protein"/>
</dbReference>
<dbReference type="SMART" id="SM01017">
    <property type="entry name" value="Arrestin_C"/>
    <property type="match status" value="1"/>
</dbReference>
<dbReference type="Proteomes" id="UP000019384">
    <property type="component" value="Unassembled WGS sequence"/>
</dbReference>
<keyword evidence="4" id="KW-1185">Reference proteome</keyword>
<feature type="compositionally biased region" description="Low complexity" evidence="1">
    <location>
        <begin position="583"/>
        <end position="606"/>
    </location>
</feature>
<feature type="compositionally biased region" description="Polar residues" evidence="1">
    <location>
        <begin position="893"/>
        <end position="906"/>
    </location>
</feature>
<dbReference type="GO" id="GO:0031625">
    <property type="term" value="F:ubiquitin protein ligase binding"/>
    <property type="evidence" value="ECO:0007669"/>
    <property type="project" value="TreeGrafter"/>
</dbReference>
<feature type="compositionally biased region" description="Polar residues" evidence="1">
    <location>
        <begin position="555"/>
        <end position="577"/>
    </location>
</feature>
<dbReference type="GeneID" id="34518576"/>
<dbReference type="PANTHER" id="PTHR11188">
    <property type="entry name" value="ARRESTIN DOMAIN CONTAINING PROTEIN"/>
    <property type="match status" value="1"/>
</dbReference>
<feature type="domain" description="Arrestin C-terminal-like" evidence="2">
    <location>
        <begin position="242"/>
        <end position="406"/>
    </location>
</feature>
<dbReference type="GO" id="GO:0005829">
    <property type="term" value="C:cytosol"/>
    <property type="evidence" value="ECO:0007669"/>
    <property type="project" value="TreeGrafter"/>
</dbReference>
<sequence>MPKHKKPRQTALFDIRITSLDSDVLVLKGPPSEAPSAMLSGVVVLSVLEPMAIKRLNLKLYANLKLRWTESFQGSRGIVSRPMRYNRRMFDFEWDPLNLADYFRGSANSMFDGTMPSLTTGKISRSNNSSSASLNNLAKRSKSSTSMASFANLSSLGGGSKTDSYILQKGNYEFPFSTILEGSIPESIEGLPGCSLVYKMQAVIERDRSHPSLLTTKHIRVVRTLSSDAPELSESVAVDNTWPKKVDYSISVPTRASAIGSRCNIELLMVPLLKGLRLGNVKIQLVELYSYCGTLGSHTAERTVQEKVLKRVTNNDDGKDIWTEVEPNIDGQFFNNGEISLSMDKWQVNTFLQLLPSLAVQTQDCDVENFVKVRHKLKFGIGLVNPDGHVSELRATLPVSLFVSPFVAVVAKHDVEEESGKVVNVEDVTVAIDQDEDILFSADHDFSASSENIGSAVNTQDLMAPPNYQDHIYDRLWSEVQSPVDSPTNSGSATPTVLENLSTSLPNGSSASLAIAAHKLRGVAHVGEFNMSPADSSRFSSQLLENLTRLHSQREGSSSASLERSARTPNRPTFSLSDDQEVDYFSYGGSSSSDHHAQQQQSTQPQIGGFSMSRGSTPGASLPPPLMSPNIYSPVQHLSRVNSTANFGDTSTGTHSPSHWDTTTLSRVPSYNAALKSSSANPVNELTPSYEPGPQQLNIDYLDHKLRQTQLDEDRAAHASTSPVRQSINRGALIGTQTGSSRTRESHILSADLAKSRGSSSNSSPAISRNQSTSNVLAMSMSMTKVVPTSKKSASASTSHSSSASPHLTAQDGSETESTAGLPLLASSDSRTTFSSTQTTENNMVLPKAAHIHSPTSMTPIGYTEAPRLTSQKTSGSISSANPKLRPVLGSKHSFSSPKKTGSFASLSHLLHRKEGNK</sequence>
<feature type="region of interest" description="Disordered" evidence="1">
    <location>
        <begin position="550"/>
        <end position="663"/>
    </location>
</feature>
<feature type="compositionally biased region" description="Polar residues" evidence="1">
    <location>
        <begin position="827"/>
        <end position="843"/>
    </location>
</feature>
<feature type="compositionally biased region" description="Low complexity" evidence="1">
    <location>
        <begin position="784"/>
        <end position="807"/>
    </location>
</feature>
<gene>
    <name evidence="3" type="ORF">KUCA_T00001143001</name>
</gene>
<dbReference type="EMBL" id="HG793125">
    <property type="protein sequence ID" value="CDK25176.1"/>
    <property type="molecule type" value="Genomic_DNA"/>
</dbReference>
<feature type="compositionally biased region" description="Polar residues" evidence="1">
    <location>
        <begin position="773"/>
        <end position="783"/>
    </location>
</feature>
<feature type="region of interest" description="Disordered" evidence="1">
    <location>
        <begin position="753"/>
        <end position="918"/>
    </location>
</feature>
<dbReference type="Pfam" id="PF02752">
    <property type="entry name" value="Arrestin_C"/>
    <property type="match status" value="1"/>
</dbReference>
<name>W6MGZ0_9ASCO</name>
<dbReference type="AlphaFoldDB" id="W6MGZ0"/>
<feature type="compositionally biased region" description="Polar residues" evidence="1">
    <location>
        <begin position="639"/>
        <end position="663"/>
    </location>
</feature>
<dbReference type="GO" id="GO:0070086">
    <property type="term" value="P:ubiquitin-dependent endocytosis"/>
    <property type="evidence" value="ECO:0007669"/>
    <property type="project" value="TreeGrafter"/>
</dbReference>
<reference evidence="3" key="2">
    <citation type="submission" date="2014-02" db="EMBL/GenBank/DDBJ databases">
        <title>Complete DNA sequence of /Kuraishia capsulata/ illustrates novel genomic features among budding yeasts (/Saccharomycotina/).</title>
        <authorList>
            <person name="Morales L."/>
            <person name="Noel B."/>
            <person name="Porcel B."/>
            <person name="Marcet-Houben M."/>
            <person name="Hullo M-F."/>
            <person name="Sacerdot C."/>
            <person name="Tekaia F."/>
            <person name="Leh-Louis V."/>
            <person name="Despons L."/>
            <person name="Khanna V."/>
            <person name="Aury J-M."/>
            <person name="Barbe V."/>
            <person name="Couloux A."/>
            <person name="Labadie K."/>
            <person name="Pelletier E."/>
            <person name="Souciet J-L."/>
            <person name="Boekhout T."/>
            <person name="Gabaldon T."/>
            <person name="Wincker P."/>
            <person name="Dujon B."/>
        </authorList>
    </citation>
    <scope>NUCLEOTIDE SEQUENCE</scope>
    <source>
        <strain evidence="3">CBS 1993</strain>
    </source>
</reference>
<accession>W6MGZ0</accession>
<dbReference type="RefSeq" id="XP_022457188.1">
    <property type="nucleotide sequence ID" value="XM_022605750.1"/>
</dbReference>
<dbReference type="HOGENOM" id="CLU_018982_1_0_1"/>
<evidence type="ECO:0000259" key="2">
    <source>
        <dbReference type="SMART" id="SM01017"/>
    </source>
</evidence>
<dbReference type="STRING" id="1382522.W6MGZ0"/>
<dbReference type="GO" id="GO:0030674">
    <property type="term" value="F:protein-macromolecule adaptor activity"/>
    <property type="evidence" value="ECO:0007669"/>
    <property type="project" value="TreeGrafter"/>
</dbReference>
<protein>
    <recommendedName>
        <fullName evidence="2">Arrestin C-terminal-like domain-containing protein</fullName>
    </recommendedName>
</protein>
<feature type="compositionally biased region" description="Low complexity" evidence="1">
    <location>
        <begin position="756"/>
        <end position="772"/>
    </location>
</feature>
<dbReference type="InterPro" id="IPR011022">
    <property type="entry name" value="Arrestin_C-like"/>
</dbReference>
<evidence type="ECO:0000313" key="3">
    <source>
        <dbReference type="EMBL" id="CDK25176.1"/>
    </source>
</evidence>
<evidence type="ECO:0000313" key="4">
    <source>
        <dbReference type="Proteomes" id="UP000019384"/>
    </source>
</evidence>
<reference evidence="3" key="1">
    <citation type="submission" date="2013-12" db="EMBL/GenBank/DDBJ databases">
        <authorList>
            <person name="Genoscope - CEA"/>
        </authorList>
    </citation>
    <scope>NUCLEOTIDE SEQUENCE</scope>
    <source>
        <strain evidence="3">CBS 1993</strain>
    </source>
</reference>
<feature type="compositionally biased region" description="Polar residues" evidence="1">
    <location>
        <begin position="869"/>
        <end position="882"/>
    </location>
</feature>
<proteinExistence type="predicted"/>
<evidence type="ECO:0000256" key="1">
    <source>
        <dbReference type="SAM" id="MobiDB-lite"/>
    </source>
</evidence>
<dbReference type="GO" id="GO:0005886">
    <property type="term" value="C:plasma membrane"/>
    <property type="evidence" value="ECO:0007669"/>
    <property type="project" value="TreeGrafter"/>
</dbReference>
<organism evidence="3 4">
    <name type="scientific">Kuraishia capsulata CBS 1993</name>
    <dbReference type="NCBI Taxonomy" id="1382522"/>
    <lineage>
        <taxon>Eukaryota</taxon>
        <taxon>Fungi</taxon>
        <taxon>Dikarya</taxon>
        <taxon>Ascomycota</taxon>
        <taxon>Saccharomycotina</taxon>
        <taxon>Pichiomycetes</taxon>
        <taxon>Pichiales</taxon>
        <taxon>Pichiaceae</taxon>
        <taxon>Kuraishia</taxon>
    </lineage>
</organism>
<dbReference type="OrthoDB" id="2333384at2759"/>
<dbReference type="PANTHER" id="PTHR11188:SF17">
    <property type="entry name" value="FI21816P1"/>
    <property type="match status" value="1"/>
</dbReference>
<dbReference type="InterPro" id="IPR014752">
    <property type="entry name" value="Arrestin-like_C"/>
</dbReference>
<dbReference type="Gene3D" id="2.60.40.640">
    <property type="match status" value="1"/>
</dbReference>